<name>A0A5J4SLY9_9ZZZZ</name>
<organism evidence="3">
    <name type="scientific">termite gut metagenome</name>
    <dbReference type="NCBI Taxonomy" id="433724"/>
    <lineage>
        <taxon>unclassified sequences</taxon>
        <taxon>metagenomes</taxon>
        <taxon>organismal metagenomes</taxon>
    </lineage>
</organism>
<comment type="caution">
    <text evidence="3">The sequence shown here is derived from an EMBL/GenBank/DDBJ whole genome shotgun (WGS) entry which is preliminary data.</text>
</comment>
<dbReference type="PANTHER" id="PTHR46333">
    <property type="entry name" value="CYTOKINESIS PROTEIN 3"/>
    <property type="match status" value="1"/>
</dbReference>
<dbReference type="SUPFAM" id="SSF54001">
    <property type="entry name" value="Cysteine proteinases"/>
    <property type="match status" value="1"/>
</dbReference>
<protein>
    <recommendedName>
        <fullName evidence="1">Transglutaminase-like domain-containing protein</fullName>
    </recommendedName>
</protein>
<dbReference type="PANTHER" id="PTHR46333:SF2">
    <property type="entry name" value="CYTOKINESIS PROTEIN 3"/>
    <property type="match status" value="1"/>
</dbReference>
<accession>A0A5J4SLY9</accession>
<proteinExistence type="predicted"/>
<dbReference type="InterPro" id="IPR038765">
    <property type="entry name" value="Papain-like_cys_pep_sf"/>
</dbReference>
<reference evidence="3" key="1">
    <citation type="submission" date="2019-03" db="EMBL/GenBank/DDBJ databases">
        <title>Single cell metagenomics reveals metabolic interactions within the superorganism composed of flagellate Streblomastix strix and complex community of Bacteroidetes bacteria on its surface.</title>
        <authorList>
            <person name="Treitli S.C."/>
            <person name="Kolisko M."/>
            <person name="Husnik F."/>
            <person name="Keeling P."/>
            <person name="Hampl V."/>
        </authorList>
    </citation>
    <scope>NUCLEOTIDE SEQUENCE</scope>
    <source>
        <strain evidence="3">STM</strain>
    </source>
</reference>
<dbReference type="GO" id="GO:0005737">
    <property type="term" value="C:cytoplasm"/>
    <property type="evidence" value="ECO:0007669"/>
    <property type="project" value="TreeGrafter"/>
</dbReference>
<gene>
    <name evidence="2" type="ORF">EZS27_006117</name>
    <name evidence="3" type="ORF">EZS27_006128</name>
</gene>
<dbReference type="AlphaFoldDB" id="A0A5J4SLY9"/>
<dbReference type="EMBL" id="SNRY01000133">
    <property type="protein sequence ID" value="KAA6346352.1"/>
    <property type="molecule type" value="Genomic_DNA"/>
</dbReference>
<feature type="domain" description="Transglutaminase-like" evidence="1">
    <location>
        <begin position="46"/>
        <end position="155"/>
    </location>
</feature>
<evidence type="ECO:0000313" key="2">
    <source>
        <dbReference type="EMBL" id="KAA6346352.1"/>
    </source>
</evidence>
<evidence type="ECO:0000259" key="1">
    <source>
        <dbReference type="Pfam" id="PF01841"/>
    </source>
</evidence>
<dbReference type="Pfam" id="PF01841">
    <property type="entry name" value="Transglut_core"/>
    <property type="match status" value="1"/>
</dbReference>
<evidence type="ECO:0000313" key="3">
    <source>
        <dbReference type="EMBL" id="KAA6346363.1"/>
    </source>
</evidence>
<dbReference type="InterPro" id="IPR002931">
    <property type="entry name" value="Transglutaminase-like"/>
</dbReference>
<dbReference type="Gene3D" id="3.10.620.30">
    <property type="match status" value="1"/>
</dbReference>
<dbReference type="EMBL" id="SNRY01000133">
    <property type="protein sequence ID" value="KAA6346363.1"/>
    <property type="molecule type" value="Genomic_DNA"/>
</dbReference>
<dbReference type="InterPro" id="IPR052557">
    <property type="entry name" value="CAP/Cytokinesis_protein"/>
</dbReference>
<sequence length="304" mass="35285">MRWLLSIFYCIALIGAIAAQNEYIGIDRYIDSLVDNGSEFELTAILDEFDENFQSDKEKVRAVYSWIVKTIEYDDNNYESGSFAGGRLDRIRKIIEKKEGTCLDYSFLFDFMCSYLSVNSGVVDGIVKLKKDESVVEIMSNRHVWNYVAIDGDEYFIDATFGELYYLITPSKFIFSHFPDEEEWQLLSNPISIEDFFNMPSANINVFFREREILDIYPHSNINIEENSNIEFGIKIKPGSINNYKIGIRERNKFLIKEKTAEANQDGHLSIDYNLNTSQKNTEIQIMIKSGLKGFQELVSYKLY</sequence>